<evidence type="ECO:0000256" key="2">
    <source>
        <dbReference type="ARBA" id="ARBA00022679"/>
    </source>
</evidence>
<comment type="catalytic activity">
    <reaction evidence="3">
        <text>RX + glutathione = an S-substituted glutathione + a halide anion + H(+)</text>
        <dbReference type="Rhea" id="RHEA:16437"/>
        <dbReference type="ChEBI" id="CHEBI:15378"/>
        <dbReference type="ChEBI" id="CHEBI:16042"/>
        <dbReference type="ChEBI" id="CHEBI:17792"/>
        <dbReference type="ChEBI" id="CHEBI:57925"/>
        <dbReference type="ChEBI" id="CHEBI:90779"/>
        <dbReference type="EC" id="2.5.1.18"/>
    </reaction>
</comment>
<protein>
    <recommendedName>
        <fullName evidence="1">glutathione transferase</fullName>
        <ecNumber evidence="1">2.5.1.18</ecNumber>
    </recommendedName>
</protein>
<dbReference type="Gene3D" id="3.40.30.10">
    <property type="entry name" value="Glutaredoxin"/>
    <property type="match status" value="1"/>
</dbReference>
<dbReference type="CDD" id="cd03046">
    <property type="entry name" value="GST_N_GTT1_like"/>
    <property type="match status" value="1"/>
</dbReference>
<proteinExistence type="predicted"/>
<dbReference type="PANTHER" id="PTHR44051">
    <property type="entry name" value="GLUTATHIONE S-TRANSFERASE-RELATED"/>
    <property type="match status" value="1"/>
</dbReference>
<dbReference type="PANTHER" id="PTHR44051:SF9">
    <property type="entry name" value="GLUTATHIONE S-TRANSFERASE 1"/>
    <property type="match status" value="1"/>
</dbReference>
<reference evidence="5" key="1">
    <citation type="journal article" date="2020" name="mSystems">
        <title>Genome- and Community-Level Interaction Insights into Carbon Utilization and Element Cycling Functions of Hydrothermarchaeota in Hydrothermal Sediment.</title>
        <authorList>
            <person name="Zhou Z."/>
            <person name="Liu Y."/>
            <person name="Xu W."/>
            <person name="Pan J."/>
            <person name="Luo Z.H."/>
            <person name="Li M."/>
        </authorList>
    </citation>
    <scope>NUCLEOTIDE SEQUENCE [LARGE SCALE GENOMIC DNA]</scope>
    <source>
        <strain evidence="5">HyVt-489</strain>
    </source>
</reference>
<evidence type="ECO:0000256" key="1">
    <source>
        <dbReference type="ARBA" id="ARBA00012452"/>
    </source>
</evidence>
<accession>A0A7C3GAB2</accession>
<dbReference type="Proteomes" id="UP000886042">
    <property type="component" value="Unassembled WGS sequence"/>
</dbReference>
<evidence type="ECO:0000259" key="4">
    <source>
        <dbReference type="PROSITE" id="PS50404"/>
    </source>
</evidence>
<name>A0A7C3GAB2_9PROT</name>
<keyword evidence="2" id="KW-0808">Transferase</keyword>
<dbReference type="GO" id="GO:0004364">
    <property type="term" value="F:glutathione transferase activity"/>
    <property type="evidence" value="ECO:0007669"/>
    <property type="project" value="UniProtKB-EC"/>
</dbReference>
<dbReference type="GO" id="GO:0005737">
    <property type="term" value="C:cytoplasm"/>
    <property type="evidence" value="ECO:0007669"/>
    <property type="project" value="UniProtKB-ARBA"/>
</dbReference>
<organism evidence="5">
    <name type="scientific">Hellea balneolensis</name>
    <dbReference type="NCBI Taxonomy" id="287478"/>
    <lineage>
        <taxon>Bacteria</taxon>
        <taxon>Pseudomonadati</taxon>
        <taxon>Pseudomonadota</taxon>
        <taxon>Alphaproteobacteria</taxon>
        <taxon>Maricaulales</taxon>
        <taxon>Robiginitomaculaceae</taxon>
        <taxon>Hellea</taxon>
    </lineage>
</organism>
<dbReference type="SUPFAM" id="SSF52833">
    <property type="entry name" value="Thioredoxin-like"/>
    <property type="match status" value="1"/>
</dbReference>
<dbReference type="EMBL" id="DRMN01000108">
    <property type="protein sequence ID" value="HFB54594.1"/>
    <property type="molecule type" value="Genomic_DNA"/>
</dbReference>
<dbReference type="InterPro" id="IPR040079">
    <property type="entry name" value="Glutathione_S-Trfase"/>
</dbReference>
<comment type="caution">
    <text evidence="5">The sequence shown here is derived from an EMBL/GenBank/DDBJ whole genome shotgun (WGS) entry which is preliminary data.</text>
</comment>
<evidence type="ECO:0000313" key="5">
    <source>
        <dbReference type="EMBL" id="HFB54594.1"/>
    </source>
</evidence>
<dbReference type="InterPro" id="IPR004045">
    <property type="entry name" value="Glutathione_S-Trfase_N"/>
</dbReference>
<gene>
    <name evidence="5" type="ORF">ENJ46_01610</name>
</gene>
<feature type="non-terminal residue" evidence="5">
    <location>
        <position position="127"/>
    </location>
</feature>
<feature type="domain" description="GST N-terminal" evidence="4">
    <location>
        <begin position="1"/>
        <end position="81"/>
    </location>
</feature>
<dbReference type="InterPro" id="IPR036249">
    <property type="entry name" value="Thioredoxin-like_sf"/>
</dbReference>
<dbReference type="FunFam" id="3.40.30.10:FF:000156">
    <property type="entry name" value="Glutathione S-transferase 1"/>
    <property type="match status" value="1"/>
</dbReference>
<dbReference type="SFLD" id="SFLDS00019">
    <property type="entry name" value="Glutathione_Transferase_(cytos"/>
    <property type="match status" value="1"/>
</dbReference>
<evidence type="ECO:0000256" key="3">
    <source>
        <dbReference type="ARBA" id="ARBA00047960"/>
    </source>
</evidence>
<dbReference type="Pfam" id="PF02798">
    <property type="entry name" value="GST_N"/>
    <property type="match status" value="1"/>
</dbReference>
<sequence length="127" mass="14382">MITVHHLNNSRSQRVLWLLEELELEYEIKHYSRDPKTGRAPLSLKSVHPLGRSPVITYRGKTIAETGAIIEYIIREHGEGRLVPDIGTDDYDNYIHFLHFGEGSAMLPQLLALYTSFLGEASAPLQP</sequence>
<dbReference type="GO" id="GO:0004601">
    <property type="term" value="F:peroxidase activity"/>
    <property type="evidence" value="ECO:0007669"/>
    <property type="project" value="UniProtKB-ARBA"/>
</dbReference>
<dbReference type="AlphaFoldDB" id="A0A7C3GAB2"/>
<dbReference type="PROSITE" id="PS50404">
    <property type="entry name" value="GST_NTER"/>
    <property type="match status" value="1"/>
</dbReference>
<dbReference type="EC" id="2.5.1.18" evidence="1"/>